<name>A0ABS3E4D5_9GAMM</name>
<feature type="transmembrane region" description="Helical" evidence="1">
    <location>
        <begin position="88"/>
        <end position="110"/>
    </location>
</feature>
<sequence length="115" mass="13496">MFSSETDLFVRYWHIFFWLIAVVLCGLKGIDFIYLDESLESFVPSMFLKGIIPSVVISLGVSSVLTGYKHGFVWSWGNVFVKKDEDPVWFKIGYVFSFFPILFGIMWLWFAMTYF</sequence>
<evidence type="ECO:0000313" key="2">
    <source>
        <dbReference type="EMBL" id="MBN8430170.1"/>
    </source>
</evidence>
<keyword evidence="3" id="KW-1185">Reference proteome</keyword>
<feature type="transmembrane region" description="Helical" evidence="1">
    <location>
        <begin position="12"/>
        <end position="35"/>
    </location>
</feature>
<keyword evidence="1" id="KW-0472">Membrane</keyword>
<proteinExistence type="predicted"/>
<accession>A0ABS3E4D5</accession>
<comment type="caution">
    <text evidence="2">The sequence shown here is derived from an EMBL/GenBank/DDBJ whole genome shotgun (WGS) entry which is preliminary data.</text>
</comment>
<keyword evidence="1" id="KW-0812">Transmembrane</keyword>
<organism evidence="2 3">
    <name type="scientific">Microbulbifer salipaludis</name>
    <dbReference type="NCBI Taxonomy" id="187980"/>
    <lineage>
        <taxon>Bacteria</taxon>
        <taxon>Pseudomonadati</taxon>
        <taxon>Pseudomonadota</taxon>
        <taxon>Gammaproteobacteria</taxon>
        <taxon>Cellvibrionales</taxon>
        <taxon>Microbulbiferaceae</taxon>
        <taxon>Microbulbifer</taxon>
    </lineage>
</organism>
<evidence type="ECO:0000313" key="3">
    <source>
        <dbReference type="Proteomes" id="UP000664293"/>
    </source>
</evidence>
<dbReference type="EMBL" id="JAEKJR010000001">
    <property type="protein sequence ID" value="MBN8430170.1"/>
    <property type="molecule type" value="Genomic_DNA"/>
</dbReference>
<evidence type="ECO:0000256" key="1">
    <source>
        <dbReference type="SAM" id="Phobius"/>
    </source>
</evidence>
<gene>
    <name evidence="2" type="ORF">JF535_04805</name>
</gene>
<dbReference type="RefSeq" id="WP_206999634.1">
    <property type="nucleotide sequence ID" value="NZ_JAEKJR010000001.1"/>
</dbReference>
<keyword evidence="1" id="KW-1133">Transmembrane helix</keyword>
<feature type="transmembrane region" description="Helical" evidence="1">
    <location>
        <begin position="47"/>
        <end position="68"/>
    </location>
</feature>
<protein>
    <submittedName>
        <fullName evidence="2">Uncharacterized protein</fullName>
    </submittedName>
</protein>
<dbReference type="Proteomes" id="UP000664293">
    <property type="component" value="Unassembled WGS sequence"/>
</dbReference>
<reference evidence="2 3" key="1">
    <citation type="submission" date="2020-12" db="EMBL/GenBank/DDBJ databases">
        <title>Oil enriched cultivation method for isolating marine PHA-producing bacteria.</title>
        <authorList>
            <person name="Zheng W."/>
            <person name="Yu S."/>
            <person name="Huang Y."/>
        </authorList>
    </citation>
    <scope>NUCLEOTIDE SEQUENCE [LARGE SCALE GENOMIC DNA]</scope>
    <source>
        <strain evidence="2 3">SN0-2</strain>
    </source>
</reference>